<dbReference type="Proteomes" id="UP001266305">
    <property type="component" value="Unassembled WGS sequence"/>
</dbReference>
<evidence type="ECO:0000256" key="1">
    <source>
        <dbReference type="SAM" id="MobiDB-lite"/>
    </source>
</evidence>
<sequence length="60" mass="6894">MSKDEQEVAAPGVPHNPVPPTFTAIRIHSETSVRDHVIWSLFNTLFMNSRCLRFTAKKQR</sequence>
<dbReference type="EMBL" id="JASSZA010000014">
    <property type="protein sequence ID" value="KAK2093557.1"/>
    <property type="molecule type" value="Genomic_DNA"/>
</dbReference>
<keyword evidence="3" id="KW-1185">Reference proteome</keyword>
<keyword evidence="2" id="KW-0812">Transmembrane</keyword>
<keyword evidence="2" id="KW-0472">Membrane</keyword>
<accession>A0ABQ9U914</accession>
<evidence type="ECO:0000313" key="3">
    <source>
        <dbReference type="Proteomes" id="UP001266305"/>
    </source>
</evidence>
<protein>
    <submittedName>
        <fullName evidence="2">Interferon-induced transmembrane protein 2</fullName>
    </submittedName>
</protein>
<name>A0ABQ9U914_SAGOE</name>
<dbReference type="PANTHER" id="PTHR13999">
    <property type="entry name" value="INTERFERON INDUCIBLE TRANSMEMBRANE PROTEIN"/>
    <property type="match status" value="1"/>
</dbReference>
<dbReference type="PANTHER" id="PTHR13999:SF4">
    <property type="entry name" value="INTERFERON-INDUCED TRANSMEMBRANE PROTEIN 3"/>
    <property type="match status" value="1"/>
</dbReference>
<feature type="non-terminal residue" evidence="2">
    <location>
        <position position="60"/>
    </location>
</feature>
<feature type="region of interest" description="Disordered" evidence="1">
    <location>
        <begin position="1"/>
        <end position="20"/>
    </location>
</feature>
<comment type="caution">
    <text evidence="2">The sequence shown here is derived from an EMBL/GenBank/DDBJ whole genome shotgun (WGS) entry which is preliminary data.</text>
</comment>
<evidence type="ECO:0000313" key="2">
    <source>
        <dbReference type="EMBL" id="KAK2093557.1"/>
    </source>
</evidence>
<dbReference type="InterPro" id="IPR051517">
    <property type="entry name" value="IFITM_antiviral_protein"/>
</dbReference>
<proteinExistence type="predicted"/>
<organism evidence="2 3">
    <name type="scientific">Saguinus oedipus</name>
    <name type="common">Cotton-top tamarin</name>
    <name type="synonym">Oedipomidas oedipus</name>
    <dbReference type="NCBI Taxonomy" id="9490"/>
    <lineage>
        <taxon>Eukaryota</taxon>
        <taxon>Metazoa</taxon>
        <taxon>Chordata</taxon>
        <taxon>Craniata</taxon>
        <taxon>Vertebrata</taxon>
        <taxon>Euteleostomi</taxon>
        <taxon>Mammalia</taxon>
        <taxon>Eutheria</taxon>
        <taxon>Euarchontoglires</taxon>
        <taxon>Primates</taxon>
        <taxon>Haplorrhini</taxon>
        <taxon>Platyrrhini</taxon>
        <taxon>Cebidae</taxon>
        <taxon>Callitrichinae</taxon>
        <taxon>Saguinus</taxon>
    </lineage>
</organism>
<reference evidence="2 3" key="1">
    <citation type="submission" date="2023-05" db="EMBL/GenBank/DDBJ databases">
        <title>B98-5 Cell Line De Novo Hybrid Assembly: An Optical Mapping Approach.</title>
        <authorList>
            <person name="Kananen K."/>
            <person name="Auerbach J.A."/>
            <person name="Kautto E."/>
            <person name="Blachly J.S."/>
        </authorList>
    </citation>
    <scope>NUCLEOTIDE SEQUENCE [LARGE SCALE GENOMIC DNA]</scope>
    <source>
        <strain evidence="2">B95-8</strain>
        <tissue evidence="2">Cell line</tissue>
    </source>
</reference>
<gene>
    <name evidence="2" type="primary">IFITM2</name>
    <name evidence="2" type="ORF">P7K49_027295</name>
</gene>